<gene>
    <name evidence="2" type="ORF">WICPIJ_003100</name>
</gene>
<dbReference type="PANTHER" id="PTHR28040:SF1">
    <property type="entry name" value="PYRIDOXAMINE 5'-PHOSPHATE OXIDASE YLR456W HOMOLOG-RELATED"/>
    <property type="match status" value="1"/>
</dbReference>
<protein>
    <recommendedName>
        <fullName evidence="1">Pyridoxamine 5'-phosphate oxidase N-terminal domain-containing protein</fullName>
    </recommendedName>
</protein>
<evidence type="ECO:0000259" key="1">
    <source>
        <dbReference type="Pfam" id="PF01243"/>
    </source>
</evidence>
<dbReference type="Gene3D" id="2.30.110.10">
    <property type="entry name" value="Electron Transport, Fmn-binding Protein, Chain A"/>
    <property type="match status" value="1"/>
</dbReference>
<dbReference type="AlphaFoldDB" id="A0A9P8TPJ0"/>
<dbReference type="OrthoDB" id="5300823at2759"/>
<dbReference type="GO" id="GO:0005737">
    <property type="term" value="C:cytoplasm"/>
    <property type="evidence" value="ECO:0007669"/>
    <property type="project" value="TreeGrafter"/>
</dbReference>
<reference evidence="2" key="2">
    <citation type="submission" date="2021-01" db="EMBL/GenBank/DDBJ databases">
        <authorList>
            <person name="Schikora-Tamarit M.A."/>
        </authorList>
    </citation>
    <scope>NUCLEOTIDE SEQUENCE</scope>
    <source>
        <strain evidence="2">CBS2887</strain>
    </source>
</reference>
<dbReference type="Pfam" id="PF01243">
    <property type="entry name" value="PNPOx_N"/>
    <property type="match status" value="1"/>
</dbReference>
<dbReference type="InterPro" id="IPR011576">
    <property type="entry name" value="Pyridox_Oxase_N"/>
</dbReference>
<evidence type="ECO:0000313" key="2">
    <source>
        <dbReference type="EMBL" id="KAH3685911.1"/>
    </source>
</evidence>
<evidence type="ECO:0000313" key="3">
    <source>
        <dbReference type="Proteomes" id="UP000774326"/>
    </source>
</evidence>
<organism evidence="2 3">
    <name type="scientific">Wickerhamomyces pijperi</name>
    <name type="common">Yeast</name>
    <name type="synonym">Pichia pijperi</name>
    <dbReference type="NCBI Taxonomy" id="599730"/>
    <lineage>
        <taxon>Eukaryota</taxon>
        <taxon>Fungi</taxon>
        <taxon>Dikarya</taxon>
        <taxon>Ascomycota</taxon>
        <taxon>Saccharomycotina</taxon>
        <taxon>Saccharomycetes</taxon>
        <taxon>Phaffomycetales</taxon>
        <taxon>Wickerhamomycetaceae</taxon>
        <taxon>Wickerhamomyces</taxon>
    </lineage>
</organism>
<dbReference type="InterPro" id="IPR052841">
    <property type="entry name" value="PMP_oxidase-like"/>
</dbReference>
<dbReference type="Proteomes" id="UP000774326">
    <property type="component" value="Unassembled WGS sequence"/>
</dbReference>
<dbReference type="PANTHER" id="PTHR28040">
    <property type="entry name" value="PYRIDOXAMINE 5'-PHOSPHATE OXIDASE YLR456W HOMOLOG-RELATED"/>
    <property type="match status" value="1"/>
</dbReference>
<comment type="caution">
    <text evidence="2">The sequence shown here is derived from an EMBL/GenBank/DDBJ whole genome shotgun (WGS) entry which is preliminary data.</text>
</comment>
<accession>A0A9P8TPJ0</accession>
<reference evidence="2" key="1">
    <citation type="journal article" date="2021" name="Open Biol.">
        <title>Shared evolutionary footprints suggest mitochondrial oxidative damage underlies multiple complex I losses in fungi.</title>
        <authorList>
            <person name="Schikora-Tamarit M.A."/>
            <person name="Marcet-Houben M."/>
            <person name="Nosek J."/>
            <person name="Gabaldon T."/>
        </authorList>
    </citation>
    <scope>NUCLEOTIDE SEQUENCE</scope>
    <source>
        <strain evidence="2">CBS2887</strain>
    </source>
</reference>
<sequence>MSSQELPSPVISLLKSAKYVHLATATKDGIPEVTLMNYHYLPSSELPSSCKASVSNKSYILLSSEKSVQYFNILQNPNVSLLLHDWTVAKSLNKQEDEAKSDLFKLLQNLNQKELSQLSATLSGKASVVKDSNDLQFFRNILLKENPEAKIYIEGDNNAIILVEITKFKVCDYQNNQTTYDL</sequence>
<keyword evidence="3" id="KW-1185">Reference proteome</keyword>
<dbReference type="GO" id="GO:0005634">
    <property type="term" value="C:nucleus"/>
    <property type="evidence" value="ECO:0007669"/>
    <property type="project" value="TreeGrafter"/>
</dbReference>
<name>A0A9P8TPJ0_WICPI</name>
<dbReference type="EMBL" id="JAEUBG010001731">
    <property type="protein sequence ID" value="KAH3685911.1"/>
    <property type="molecule type" value="Genomic_DNA"/>
</dbReference>
<feature type="domain" description="Pyridoxamine 5'-phosphate oxidase N-terminal" evidence="1">
    <location>
        <begin position="13"/>
        <end position="138"/>
    </location>
</feature>
<proteinExistence type="predicted"/>
<dbReference type="InterPro" id="IPR012349">
    <property type="entry name" value="Split_barrel_FMN-bd"/>
</dbReference>
<dbReference type="SUPFAM" id="SSF50475">
    <property type="entry name" value="FMN-binding split barrel"/>
    <property type="match status" value="1"/>
</dbReference>